<gene>
    <name evidence="3" type="ORF">GQ55_6G294400</name>
</gene>
<dbReference type="PROSITE" id="PS50879">
    <property type="entry name" value="RNASE_H_1"/>
    <property type="match status" value="1"/>
</dbReference>
<dbReference type="InterPro" id="IPR012337">
    <property type="entry name" value="RNaseH-like_sf"/>
</dbReference>
<dbReference type="STRING" id="1504633.A0A2T7DB18"/>
<dbReference type="Gene3D" id="3.40.970.10">
    <property type="entry name" value="Ribonuclease H1, N-terminal domain"/>
    <property type="match status" value="1"/>
</dbReference>
<name>A0A2T7DB18_9POAL</name>
<dbReference type="InterPro" id="IPR037056">
    <property type="entry name" value="RNase_H1_N_sf"/>
</dbReference>
<feature type="region of interest" description="Disordered" evidence="1">
    <location>
        <begin position="154"/>
        <end position="179"/>
    </location>
</feature>
<dbReference type="Pfam" id="PF01693">
    <property type="entry name" value="Cauli_VI"/>
    <property type="match status" value="1"/>
</dbReference>
<keyword evidence="4" id="KW-1185">Reference proteome</keyword>
<feature type="region of interest" description="Disordered" evidence="1">
    <location>
        <begin position="42"/>
        <end position="62"/>
    </location>
</feature>
<reference evidence="3 4" key="1">
    <citation type="submission" date="2018-04" db="EMBL/GenBank/DDBJ databases">
        <title>WGS assembly of Panicum hallii var. hallii HAL2.</title>
        <authorList>
            <person name="Lovell J."/>
            <person name="Jenkins J."/>
            <person name="Lowry D."/>
            <person name="Mamidi S."/>
            <person name="Sreedasyam A."/>
            <person name="Weng X."/>
            <person name="Barry K."/>
            <person name="Bonette J."/>
            <person name="Campitelli B."/>
            <person name="Daum C."/>
            <person name="Gordon S."/>
            <person name="Gould B."/>
            <person name="Lipzen A."/>
            <person name="MacQueen A."/>
            <person name="Palacio-Mejia J."/>
            <person name="Plott C."/>
            <person name="Shakirov E."/>
            <person name="Shu S."/>
            <person name="Yoshinaga Y."/>
            <person name="Zane M."/>
            <person name="Rokhsar D."/>
            <person name="Grimwood J."/>
            <person name="Schmutz J."/>
            <person name="Juenger T."/>
        </authorList>
    </citation>
    <scope>NUCLEOTIDE SEQUENCE [LARGE SCALE GENOMIC DNA]</scope>
    <source>
        <strain evidence="4">cv. HAL2</strain>
    </source>
</reference>
<dbReference type="PANTHER" id="PTHR46387:SF2">
    <property type="entry name" value="RIBONUCLEASE HI"/>
    <property type="match status" value="1"/>
</dbReference>
<dbReference type="FunFam" id="3.30.420.10:FF:000076">
    <property type="entry name" value="RBR-type E3 ubiquitin transferase"/>
    <property type="match status" value="1"/>
</dbReference>
<evidence type="ECO:0000259" key="2">
    <source>
        <dbReference type="PROSITE" id="PS50879"/>
    </source>
</evidence>
<dbReference type="Proteomes" id="UP000244336">
    <property type="component" value="Chromosome 6"/>
</dbReference>
<organism evidence="3 4">
    <name type="scientific">Panicum hallii var. hallii</name>
    <dbReference type="NCBI Taxonomy" id="1504633"/>
    <lineage>
        <taxon>Eukaryota</taxon>
        <taxon>Viridiplantae</taxon>
        <taxon>Streptophyta</taxon>
        <taxon>Embryophyta</taxon>
        <taxon>Tracheophyta</taxon>
        <taxon>Spermatophyta</taxon>
        <taxon>Magnoliopsida</taxon>
        <taxon>Liliopsida</taxon>
        <taxon>Poales</taxon>
        <taxon>Poaceae</taxon>
        <taxon>PACMAD clade</taxon>
        <taxon>Panicoideae</taxon>
        <taxon>Panicodae</taxon>
        <taxon>Paniceae</taxon>
        <taxon>Panicinae</taxon>
        <taxon>Panicum</taxon>
        <taxon>Panicum sect. Panicum</taxon>
    </lineage>
</organism>
<dbReference type="SUPFAM" id="SSF53098">
    <property type="entry name" value="Ribonuclease H-like"/>
    <property type="match status" value="1"/>
</dbReference>
<dbReference type="GO" id="GO:0004523">
    <property type="term" value="F:RNA-DNA hybrid ribonuclease activity"/>
    <property type="evidence" value="ECO:0007669"/>
    <property type="project" value="InterPro"/>
</dbReference>
<dbReference type="InterPro" id="IPR011320">
    <property type="entry name" value="RNase_H1_N"/>
</dbReference>
<dbReference type="Gene3D" id="3.30.420.10">
    <property type="entry name" value="Ribonuclease H-like superfamily/Ribonuclease H"/>
    <property type="match status" value="1"/>
</dbReference>
<sequence length="375" mass="41663">MVIRSCSSFLRGLLISRAAWRRQYPLFLALRPPVPPPCIPPPPTRFFSSRRSTKRSAAKTPMDSAAAGEPFYVVRKGDVIGIYKTLSECQAQVSNSVCDPSVTVFKGYSLRKDTEEYLAARGLRNALYAIDAADARDELFDDLVPCPFMQPDAAASSTLKRSHEIETGPSKKHPKVDEQEPLPESHLSCILEFDGASKGNPGKAGAGAILRRLDGSVIAQLREGLGIATNNAAEYRALILGLKYAAKKGFKYIRAQGDSKLVCNQVQDLWRARNDNMAGLCKKVKELKGTFQLFQIRHVLRSLSQERRLVQQPLARMLVPLSLMRPCFLRRITTQLPMLKLTLQSNFLSVKFKSSQTFHASSFLLCSNLVCESIT</sequence>
<protein>
    <recommendedName>
        <fullName evidence="2">RNase H type-1 domain-containing protein</fullName>
    </recommendedName>
</protein>
<dbReference type="InterPro" id="IPR036397">
    <property type="entry name" value="RNaseH_sf"/>
</dbReference>
<dbReference type="OrthoDB" id="2016287at2759"/>
<accession>A0A2T7DB18</accession>
<dbReference type="PANTHER" id="PTHR46387">
    <property type="entry name" value="POLYNUCLEOTIDYL TRANSFERASE, RIBONUCLEASE H-LIKE SUPERFAMILY PROTEIN"/>
    <property type="match status" value="1"/>
</dbReference>
<dbReference type="InterPro" id="IPR002156">
    <property type="entry name" value="RNaseH_domain"/>
</dbReference>
<dbReference type="Pfam" id="PF13456">
    <property type="entry name" value="RVT_3"/>
    <property type="match status" value="1"/>
</dbReference>
<dbReference type="InterPro" id="IPR009027">
    <property type="entry name" value="Ribosomal_bL9/RNase_H1_N"/>
</dbReference>
<dbReference type="GO" id="GO:0003676">
    <property type="term" value="F:nucleic acid binding"/>
    <property type="evidence" value="ECO:0007669"/>
    <property type="project" value="InterPro"/>
</dbReference>
<evidence type="ECO:0000313" key="3">
    <source>
        <dbReference type="EMBL" id="PUZ52747.1"/>
    </source>
</evidence>
<dbReference type="EMBL" id="CM009754">
    <property type="protein sequence ID" value="PUZ52747.1"/>
    <property type="molecule type" value="Genomic_DNA"/>
</dbReference>
<proteinExistence type="predicted"/>
<dbReference type="Gramene" id="PUZ52747">
    <property type="protein sequence ID" value="PUZ52747"/>
    <property type="gene ID" value="GQ55_6G294400"/>
</dbReference>
<dbReference type="SUPFAM" id="SSF55658">
    <property type="entry name" value="L9 N-domain-like"/>
    <property type="match status" value="1"/>
</dbReference>
<feature type="domain" description="RNase H type-1" evidence="2">
    <location>
        <begin position="185"/>
        <end position="319"/>
    </location>
</feature>
<evidence type="ECO:0000256" key="1">
    <source>
        <dbReference type="SAM" id="MobiDB-lite"/>
    </source>
</evidence>
<dbReference type="AlphaFoldDB" id="A0A2T7DB18"/>
<dbReference type="CDD" id="cd09279">
    <property type="entry name" value="RNase_HI_like"/>
    <property type="match status" value="1"/>
</dbReference>
<evidence type="ECO:0000313" key="4">
    <source>
        <dbReference type="Proteomes" id="UP000244336"/>
    </source>
</evidence>